<reference evidence="1" key="3">
    <citation type="submission" date="2023-02" db="EMBL/GenBank/DDBJ databases">
        <title>Proposal of a novel subspecies: Alicyclobacillus hesperidum subspecies aegle.</title>
        <authorList>
            <person name="Goto K."/>
            <person name="Fujii T."/>
            <person name="Yasui K."/>
            <person name="Mochida K."/>
            <person name="Kato-Tanaka Y."/>
            <person name="Morohoshi S."/>
            <person name="An S.Y."/>
            <person name="Kasai H."/>
            <person name="Yokota A."/>
        </authorList>
    </citation>
    <scope>NUCLEOTIDE SEQUENCE</scope>
    <source>
        <strain evidence="1">DSM 12766</strain>
    </source>
</reference>
<dbReference type="Proteomes" id="UP001157137">
    <property type="component" value="Unassembled WGS sequence"/>
</dbReference>
<protein>
    <submittedName>
        <fullName evidence="2">Uncharacterized protein</fullName>
    </submittedName>
</protein>
<dbReference type="AlphaFoldDB" id="A0A1H2SNX6"/>
<reference evidence="2" key="1">
    <citation type="submission" date="2016-10" db="EMBL/GenBank/DDBJ databases">
        <authorList>
            <person name="de Groot N.N."/>
        </authorList>
    </citation>
    <scope>NUCLEOTIDE SEQUENCE [LARGE SCALE GENOMIC DNA]</scope>
    <source>
        <strain evidence="2">DSM 12489</strain>
    </source>
</reference>
<reference evidence="3" key="2">
    <citation type="submission" date="2016-10" db="EMBL/GenBank/DDBJ databases">
        <authorList>
            <person name="Varghese N."/>
        </authorList>
    </citation>
    <scope>NUCLEOTIDE SEQUENCE [LARGE SCALE GENOMIC DNA]</scope>
    <source>
        <strain evidence="3">DSM 12489</strain>
    </source>
</reference>
<accession>A0A1H2SNX6</accession>
<evidence type="ECO:0000313" key="1">
    <source>
        <dbReference type="EMBL" id="GLV12479.1"/>
    </source>
</evidence>
<sequence>MVAFVMLGVFLFVLAAAFHVGRRLGLAQGKRQAAAEVPLELRAKFQLEQHCPICDDEQRYPILSSRKRG</sequence>
<evidence type="ECO:0000313" key="2">
    <source>
        <dbReference type="EMBL" id="SDW33341.1"/>
    </source>
</evidence>
<dbReference type="RefSeq" id="WP_006447660.1">
    <property type="nucleotide sequence ID" value="NZ_BSRA01000001.1"/>
</dbReference>
<keyword evidence="3" id="KW-1185">Reference proteome</keyword>
<gene>
    <name evidence="1" type="ORF">Heshes_01630</name>
    <name evidence="2" type="ORF">SAMN04489725_104165</name>
</gene>
<dbReference type="EMBL" id="BSRA01000001">
    <property type="protein sequence ID" value="GLV12479.1"/>
    <property type="molecule type" value="Genomic_DNA"/>
</dbReference>
<evidence type="ECO:0000313" key="3">
    <source>
        <dbReference type="Proteomes" id="UP000182589"/>
    </source>
</evidence>
<dbReference type="STRING" id="89784.SAMN04489725_104165"/>
<dbReference type="Proteomes" id="UP000182589">
    <property type="component" value="Unassembled WGS sequence"/>
</dbReference>
<organism evidence="2 3">
    <name type="scientific">Alicyclobacillus hesperidum</name>
    <dbReference type="NCBI Taxonomy" id="89784"/>
    <lineage>
        <taxon>Bacteria</taxon>
        <taxon>Bacillati</taxon>
        <taxon>Bacillota</taxon>
        <taxon>Bacilli</taxon>
        <taxon>Bacillales</taxon>
        <taxon>Alicyclobacillaceae</taxon>
        <taxon>Alicyclobacillus</taxon>
    </lineage>
</organism>
<name>A0A1H2SNX6_9BACL</name>
<dbReference type="EMBL" id="FNOJ01000004">
    <property type="protein sequence ID" value="SDW33341.1"/>
    <property type="molecule type" value="Genomic_DNA"/>
</dbReference>
<proteinExistence type="predicted"/>